<dbReference type="Proteomes" id="UP000619457">
    <property type="component" value="Unassembled WGS sequence"/>
</dbReference>
<dbReference type="GO" id="GO:0016747">
    <property type="term" value="F:acyltransferase activity, transferring groups other than amino-acyl groups"/>
    <property type="evidence" value="ECO:0007669"/>
    <property type="project" value="TreeGrafter"/>
</dbReference>
<dbReference type="PANTHER" id="PTHR48098">
    <property type="entry name" value="ENTEROCHELIN ESTERASE-RELATED"/>
    <property type="match status" value="1"/>
</dbReference>
<dbReference type="PANTHER" id="PTHR48098:SF1">
    <property type="entry name" value="DIACYLGLYCEROL ACYLTRANSFERASE_MYCOLYLTRANSFERASE AG85A"/>
    <property type="match status" value="1"/>
</dbReference>
<protein>
    <submittedName>
        <fullName evidence="1">Esterase</fullName>
    </submittedName>
</protein>
<dbReference type="RefSeq" id="WP_018472361.1">
    <property type="nucleotide sequence ID" value="NZ_BMWX01000002.1"/>
</dbReference>
<dbReference type="SUPFAM" id="SSF53474">
    <property type="entry name" value="alpha/beta-Hydrolases"/>
    <property type="match status" value="1"/>
</dbReference>
<dbReference type="InterPro" id="IPR000801">
    <property type="entry name" value="Esterase-like"/>
</dbReference>
<dbReference type="AlphaFoldDB" id="A0A918PRH0"/>
<evidence type="ECO:0000313" key="2">
    <source>
        <dbReference type="Proteomes" id="UP000619457"/>
    </source>
</evidence>
<reference evidence="1" key="1">
    <citation type="journal article" date="2014" name="Int. J. Syst. Evol. Microbiol.">
        <title>Complete genome sequence of Corynebacterium casei LMG S-19264T (=DSM 44701T), isolated from a smear-ripened cheese.</title>
        <authorList>
            <consortium name="US DOE Joint Genome Institute (JGI-PGF)"/>
            <person name="Walter F."/>
            <person name="Albersmeier A."/>
            <person name="Kalinowski J."/>
            <person name="Ruckert C."/>
        </authorList>
    </citation>
    <scope>NUCLEOTIDE SEQUENCE</scope>
    <source>
        <strain evidence="1">KCTC 12368</strain>
    </source>
</reference>
<accession>A0A918PRH0</accession>
<dbReference type="EMBL" id="BMWX01000002">
    <property type="protein sequence ID" value="GGZ20297.1"/>
    <property type="molecule type" value="Genomic_DNA"/>
</dbReference>
<reference evidence="1" key="2">
    <citation type="submission" date="2020-09" db="EMBL/GenBank/DDBJ databases">
        <authorList>
            <person name="Sun Q."/>
            <person name="Kim S."/>
        </authorList>
    </citation>
    <scope>NUCLEOTIDE SEQUENCE</scope>
    <source>
        <strain evidence="1">KCTC 12368</strain>
    </source>
</reference>
<dbReference type="Pfam" id="PF00756">
    <property type="entry name" value="Esterase"/>
    <property type="match status" value="1"/>
</dbReference>
<name>A0A918PRH0_9BACT</name>
<dbReference type="Gene3D" id="3.40.50.1820">
    <property type="entry name" value="alpha/beta hydrolase"/>
    <property type="match status" value="1"/>
</dbReference>
<evidence type="ECO:0000313" key="1">
    <source>
        <dbReference type="EMBL" id="GGZ20297.1"/>
    </source>
</evidence>
<dbReference type="InterPro" id="IPR029058">
    <property type="entry name" value="AB_hydrolase_fold"/>
</dbReference>
<keyword evidence="2" id="KW-1185">Reference proteome</keyword>
<dbReference type="InterPro" id="IPR050583">
    <property type="entry name" value="Mycobacterial_A85_antigen"/>
</dbReference>
<proteinExistence type="predicted"/>
<gene>
    <name evidence="1" type="ORF">GCM10007049_11100</name>
</gene>
<sequence>MPATVSKFSRPLAFIGLIFFSSLSLYAKTDTVKVYSEKMQKSIPNLIISPSEYDEEETYATVYLLHGAGADYTAWSGIADLQLFADTYKLLIVCPDAGVTSWYFDSPEDPQMQYETFVTEELITYVEKHYSTKQDRRFRAITGLSMGGHGALYLALRHQDLWSVAGSTSGGVDIRPFPRNWDIAKRLGAYADHPERWEENTVINMLYLLDGKSMNLIIDCGVDDFFYDANKRLHQKLEERNIPHDFIARPGAHNHKYWHNSIQYQMMYIANCFANNAN</sequence>
<comment type="caution">
    <text evidence="1">The sequence shown here is derived from an EMBL/GenBank/DDBJ whole genome shotgun (WGS) entry which is preliminary data.</text>
</comment>
<organism evidence="1 2">
    <name type="scientific">Echinicola pacifica</name>
    <dbReference type="NCBI Taxonomy" id="346377"/>
    <lineage>
        <taxon>Bacteria</taxon>
        <taxon>Pseudomonadati</taxon>
        <taxon>Bacteroidota</taxon>
        <taxon>Cytophagia</taxon>
        <taxon>Cytophagales</taxon>
        <taxon>Cyclobacteriaceae</taxon>
        <taxon>Echinicola</taxon>
    </lineage>
</organism>